<dbReference type="eggNOG" id="arCOG04675">
    <property type="taxonomic scope" value="Archaea"/>
</dbReference>
<evidence type="ECO:0000313" key="2">
    <source>
        <dbReference type="EMBL" id="SEW22000.1"/>
    </source>
</evidence>
<keyword evidence="3" id="KW-1185">Reference proteome</keyword>
<proteinExistence type="predicted"/>
<protein>
    <submittedName>
        <fullName evidence="2">Uncharacterized protein</fullName>
    </submittedName>
</protein>
<sequence>MDATADELAGVVDLFGGLTRTELERALAEAAYRDDGRAVDDAALEAAIDRAIEDFALCRYEPREPRDDGVAPDGAASDGEPLLVAGPTAFPTVPEYAEDVPHILDIDRRRLDREALGAAARERVREAADEAVAAGDVDRIRTLIDVSYDVEAWAPVELTDERTRLEDALEE</sequence>
<name>A0A1I0Q5B3_9EURY</name>
<feature type="region of interest" description="Disordered" evidence="1">
    <location>
        <begin position="63"/>
        <end position="82"/>
    </location>
</feature>
<organism evidence="2 3">
    <name type="scientific">Natrinema salifodinae</name>
    <dbReference type="NCBI Taxonomy" id="1202768"/>
    <lineage>
        <taxon>Archaea</taxon>
        <taxon>Methanobacteriati</taxon>
        <taxon>Methanobacteriota</taxon>
        <taxon>Stenosarchaea group</taxon>
        <taxon>Halobacteria</taxon>
        <taxon>Halobacteriales</taxon>
        <taxon>Natrialbaceae</taxon>
        <taxon>Natrinema</taxon>
    </lineage>
</organism>
<gene>
    <name evidence="2" type="ORF">SAMN05216285_3083</name>
</gene>
<accession>A0A1I0Q5B3</accession>
<reference evidence="3" key="1">
    <citation type="submission" date="2016-10" db="EMBL/GenBank/DDBJ databases">
        <authorList>
            <person name="Varghese N."/>
        </authorList>
    </citation>
    <scope>NUCLEOTIDE SEQUENCE [LARGE SCALE GENOMIC DNA]</scope>
    <source>
        <strain evidence="3">CGMCC 1.12284</strain>
    </source>
</reference>
<dbReference type="OrthoDB" id="214610at2157"/>
<dbReference type="InterPro" id="IPR055533">
    <property type="entry name" value="DUF7109"/>
</dbReference>
<evidence type="ECO:0000313" key="3">
    <source>
        <dbReference type="Proteomes" id="UP000183275"/>
    </source>
</evidence>
<dbReference type="AlphaFoldDB" id="A0A1I0Q5B3"/>
<dbReference type="RefSeq" id="WP_049989696.1">
    <property type="nucleotide sequence ID" value="NZ_FOIS01000004.1"/>
</dbReference>
<dbReference type="STRING" id="1202768.SAMN05216285_3083"/>
<dbReference type="Pfam" id="PF23421">
    <property type="entry name" value="DUF7109"/>
    <property type="match status" value="1"/>
</dbReference>
<dbReference type="Proteomes" id="UP000183275">
    <property type="component" value="Unassembled WGS sequence"/>
</dbReference>
<evidence type="ECO:0000256" key="1">
    <source>
        <dbReference type="SAM" id="MobiDB-lite"/>
    </source>
</evidence>
<dbReference type="EMBL" id="FOIS01000004">
    <property type="protein sequence ID" value="SEW22000.1"/>
    <property type="molecule type" value="Genomic_DNA"/>
</dbReference>